<evidence type="ECO:0000313" key="1">
    <source>
        <dbReference type="EMBL" id="CCI43844.1"/>
    </source>
</evidence>
<dbReference type="InParanoid" id="A0A024GAZ9"/>
<dbReference type="EMBL" id="CAIX01000056">
    <property type="protein sequence ID" value="CCI43844.1"/>
    <property type="molecule type" value="Genomic_DNA"/>
</dbReference>
<comment type="caution">
    <text evidence="1">The sequence shown here is derived from an EMBL/GenBank/DDBJ whole genome shotgun (WGS) entry which is preliminary data.</text>
</comment>
<accession>A0A024GAZ9</accession>
<gene>
    <name evidence="1" type="ORF">BN9_046280</name>
</gene>
<name>A0A024GAZ9_9STRA</name>
<reference evidence="1 2" key="1">
    <citation type="submission" date="2012-05" db="EMBL/GenBank/DDBJ databases">
        <title>Recombination and specialization in a pathogen metapopulation.</title>
        <authorList>
            <person name="Gardiner A."/>
            <person name="Kemen E."/>
            <person name="Schultz-Larsen T."/>
            <person name="MacLean D."/>
            <person name="Van Oosterhout C."/>
            <person name="Jones J.D.G."/>
        </authorList>
    </citation>
    <scope>NUCLEOTIDE SEQUENCE [LARGE SCALE GENOMIC DNA]</scope>
    <source>
        <strain evidence="1 2">Ac Nc2</strain>
    </source>
</reference>
<dbReference type="Proteomes" id="UP000053237">
    <property type="component" value="Unassembled WGS sequence"/>
</dbReference>
<keyword evidence="2" id="KW-1185">Reference proteome</keyword>
<evidence type="ECO:0000313" key="2">
    <source>
        <dbReference type="Proteomes" id="UP000053237"/>
    </source>
</evidence>
<dbReference type="AlphaFoldDB" id="A0A024GAZ9"/>
<proteinExistence type="predicted"/>
<sequence>MIECLRLWNLRSQNAADARDALQHVSSQRLFLSVVLEWQQAKAKAPQSFYHERKPRYQRFEDRFLARPLPSIRYDHSLIEKNESLQSDWSQDTLQYKKVNYIGIYSPRARQKLLAKYMRKREKVHNGSII</sequence>
<organism evidence="1 2">
    <name type="scientific">Albugo candida</name>
    <dbReference type="NCBI Taxonomy" id="65357"/>
    <lineage>
        <taxon>Eukaryota</taxon>
        <taxon>Sar</taxon>
        <taxon>Stramenopiles</taxon>
        <taxon>Oomycota</taxon>
        <taxon>Peronosporomycetes</taxon>
        <taxon>Albuginales</taxon>
        <taxon>Albuginaceae</taxon>
        <taxon>Albugo</taxon>
    </lineage>
</organism>
<protein>
    <submittedName>
        <fullName evidence="1">Uncharacterized protein</fullName>
    </submittedName>
</protein>
<dbReference type="OrthoDB" id="153872at2759"/>